<feature type="transmembrane region" description="Helical" evidence="6">
    <location>
        <begin position="412"/>
        <end position="431"/>
    </location>
</feature>
<feature type="transmembrane region" description="Helical" evidence="6">
    <location>
        <begin position="179"/>
        <end position="197"/>
    </location>
</feature>
<dbReference type="GO" id="GO:0016020">
    <property type="term" value="C:membrane"/>
    <property type="evidence" value="ECO:0007669"/>
    <property type="project" value="UniProtKB-SubCell"/>
</dbReference>
<evidence type="ECO:0000256" key="2">
    <source>
        <dbReference type="ARBA" id="ARBA00022692"/>
    </source>
</evidence>
<dbReference type="EMBL" id="OV696692">
    <property type="protein sequence ID" value="CAH1269123.1"/>
    <property type="molecule type" value="Genomic_DNA"/>
</dbReference>
<keyword evidence="2 6" id="KW-0812">Transmembrane</keyword>
<feature type="transmembrane region" description="Helical" evidence="6">
    <location>
        <begin position="437"/>
        <end position="460"/>
    </location>
</feature>
<dbReference type="InterPro" id="IPR005828">
    <property type="entry name" value="MFS_sugar_transport-like"/>
</dbReference>
<dbReference type="GO" id="GO:0022857">
    <property type="term" value="F:transmembrane transporter activity"/>
    <property type="evidence" value="ECO:0007669"/>
    <property type="project" value="InterPro"/>
</dbReference>
<feature type="transmembrane region" description="Helical" evidence="6">
    <location>
        <begin position="379"/>
        <end position="400"/>
    </location>
</feature>
<feature type="transmembrane region" description="Helical" evidence="6">
    <location>
        <begin position="264"/>
        <end position="282"/>
    </location>
</feature>
<evidence type="ECO:0000313" key="8">
    <source>
        <dbReference type="EMBL" id="CAH1269123.1"/>
    </source>
</evidence>
<dbReference type="Pfam" id="PF00083">
    <property type="entry name" value="Sugar_tr"/>
    <property type="match status" value="1"/>
</dbReference>
<feature type="domain" description="Major facilitator superfamily (MFS) profile" evidence="7">
    <location>
        <begin position="93"/>
        <end position="525"/>
    </location>
</feature>
<evidence type="ECO:0000259" key="7">
    <source>
        <dbReference type="PROSITE" id="PS50850"/>
    </source>
</evidence>
<comment type="subcellular location">
    <subcellularLocation>
        <location evidence="1">Membrane</location>
        <topology evidence="1">Multi-pass membrane protein</topology>
    </subcellularLocation>
</comment>
<dbReference type="PROSITE" id="PS50850">
    <property type="entry name" value="MFS"/>
    <property type="match status" value="1"/>
</dbReference>
<evidence type="ECO:0000256" key="5">
    <source>
        <dbReference type="SAM" id="MobiDB-lite"/>
    </source>
</evidence>
<organism evidence="8 9">
    <name type="scientific">Branchiostoma lanceolatum</name>
    <name type="common">Common lancelet</name>
    <name type="synonym">Amphioxus lanceolatum</name>
    <dbReference type="NCBI Taxonomy" id="7740"/>
    <lineage>
        <taxon>Eukaryota</taxon>
        <taxon>Metazoa</taxon>
        <taxon>Chordata</taxon>
        <taxon>Cephalochordata</taxon>
        <taxon>Leptocardii</taxon>
        <taxon>Amphioxiformes</taxon>
        <taxon>Branchiostomatidae</taxon>
        <taxon>Branchiostoma</taxon>
    </lineage>
</organism>
<dbReference type="PANTHER" id="PTHR24064">
    <property type="entry name" value="SOLUTE CARRIER FAMILY 22 MEMBER"/>
    <property type="match status" value="1"/>
</dbReference>
<sequence length="602" mass="65903">MVDYDAALGYLGSMGKYQAVQVAMIWLIIFPGNFHMLSMPFIGAQVSHHCEIPESQTAGLQPEDTACVLNYSLPWTYDQTSDTFSPGSCSRYDVGVYELGNLSCPAMRGVAGNRTAKPCDAGWWYDRGQYKSSIFMEFDLVCDNQALNNLAQAMYMLGVLIGSIGFGQLSDIIGRKKTMFLAIFVQVVFGVATIFAPNYAAFVIFRLIVGGGVLGAFLSGFVIVTELVGADKRTLVGTLLQGAFSAANMLLAGIAYAIRDWRTLQLVISVPNVAMLFFWWFVGESPRWLLSKDRDEEAEAIVRKAAKMNGVTIPEEVYNTKVQHTEKEPVDEKRYSAVDLIRTPNMAKMSAAVFLNWLVVTMVFYGLALNTSSLAGDDYLNFFISGAVDILAYFIAVFAIEYFGRRKPYVSLMLIGGIACIITPFLAPPFLPQNLNAISITMSMIGKFGITAAFTIIYIWTVEMYPTVVRNVGIGASSMWARVGGIISPFVQLSDTAWGPLPYLLFGALSVVAGLAASVLPETLGVRLPDTLEEGENFGKEKKMTPVKNGSTVGTDEKETEAHVNPAFSTTLDDVKVRASSLDSDTSYRAAMEMSQIEHHCI</sequence>
<reference evidence="8" key="1">
    <citation type="submission" date="2022-01" db="EMBL/GenBank/DDBJ databases">
        <authorList>
            <person name="Braso-Vives M."/>
        </authorList>
    </citation>
    <scope>NUCLEOTIDE SEQUENCE</scope>
</reference>
<keyword evidence="4 6" id="KW-0472">Membrane</keyword>
<dbReference type="PROSITE" id="PS00216">
    <property type="entry name" value="SUGAR_TRANSPORT_1"/>
    <property type="match status" value="1"/>
</dbReference>
<keyword evidence="9" id="KW-1185">Reference proteome</keyword>
<name>A0A8K0A4G7_BRALA</name>
<accession>A0A8K0A4G7</accession>
<evidence type="ECO:0000256" key="4">
    <source>
        <dbReference type="ARBA" id="ARBA00023136"/>
    </source>
</evidence>
<dbReference type="SUPFAM" id="SSF103473">
    <property type="entry name" value="MFS general substrate transporter"/>
    <property type="match status" value="1"/>
</dbReference>
<feature type="transmembrane region" description="Helical" evidence="6">
    <location>
        <begin position="503"/>
        <end position="520"/>
    </location>
</feature>
<dbReference type="CDD" id="cd17317">
    <property type="entry name" value="MFS_SLC22"/>
    <property type="match status" value="1"/>
</dbReference>
<protein>
    <submittedName>
        <fullName evidence="8">SLC22A5 protein</fullName>
    </submittedName>
</protein>
<evidence type="ECO:0000256" key="1">
    <source>
        <dbReference type="ARBA" id="ARBA00004141"/>
    </source>
</evidence>
<dbReference type="AlphaFoldDB" id="A0A8K0A4G7"/>
<dbReference type="Gene3D" id="1.20.1250.20">
    <property type="entry name" value="MFS general substrate transporter like domains"/>
    <property type="match status" value="1"/>
</dbReference>
<feature type="transmembrane region" description="Helical" evidence="6">
    <location>
        <begin position="203"/>
        <end position="224"/>
    </location>
</feature>
<dbReference type="InterPro" id="IPR036259">
    <property type="entry name" value="MFS_trans_sf"/>
</dbReference>
<feature type="transmembrane region" description="Helical" evidence="6">
    <location>
        <begin position="236"/>
        <end position="258"/>
    </location>
</feature>
<evidence type="ECO:0000256" key="6">
    <source>
        <dbReference type="SAM" id="Phobius"/>
    </source>
</evidence>
<keyword evidence="3 6" id="KW-1133">Transmembrane helix</keyword>
<feature type="transmembrane region" description="Helical" evidence="6">
    <location>
        <begin position="472"/>
        <end position="491"/>
    </location>
</feature>
<dbReference type="Proteomes" id="UP000838412">
    <property type="component" value="Chromosome 7"/>
</dbReference>
<dbReference type="InterPro" id="IPR005829">
    <property type="entry name" value="Sugar_transporter_CS"/>
</dbReference>
<feature type="region of interest" description="Disordered" evidence="5">
    <location>
        <begin position="542"/>
        <end position="566"/>
    </location>
</feature>
<evidence type="ECO:0000313" key="9">
    <source>
        <dbReference type="Proteomes" id="UP000838412"/>
    </source>
</evidence>
<proteinExistence type="predicted"/>
<feature type="transmembrane region" description="Helical" evidence="6">
    <location>
        <begin position="150"/>
        <end position="167"/>
    </location>
</feature>
<dbReference type="OrthoDB" id="3936150at2759"/>
<dbReference type="InterPro" id="IPR020846">
    <property type="entry name" value="MFS_dom"/>
</dbReference>
<evidence type="ECO:0000256" key="3">
    <source>
        <dbReference type="ARBA" id="ARBA00022989"/>
    </source>
</evidence>
<gene>
    <name evidence="8" type="primary">SLC22A5</name>
    <name evidence="8" type="ORF">BLAG_LOCUS21861</name>
</gene>
<feature type="transmembrane region" description="Helical" evidence="6">
    <location>
        <begin position="349"/>
        <end position="367"/>
    </location>
</feature>